<keyword evidence="3 5" id="KW-0238">DNA-binding</keyword>
<evidence type="ECO:0000256" key="3">
    <source>
        <dbReference type="ARBA" id="ARBA00023125"/>
    </source>
</evidence>
<dbReference type="RefSeq" id="WP_322464716.1">
    <property type="nucleotide sequence ID" value="NZ_JAXOJX010000005.1"/>
</dbReference>
<dbReference type="SUPFAM" id="SSF48498">
    <property type="entry name" value="Tetracyclin repressor-like, C-terminal domain"/>
    <property type="match status" value="1"/>
</dbReference>
<dbReference type="SUPFAM" id="SSF46689">
    <property type="entry name" value="Homeodomain-like"/>
    <property type="match status" value="1"/>
</dbReference>
<keyword evidence="9" id="KW-1185">Reference proteome</keyword>
<organism evidence="8 9">
    <name type="scientific">Azohydromonas lata</name>
    <dbReference type="NCBI Taxonomy" id="45677"/>
    <lineage>
        <taxon>Bacteria</taxon>
        <taxon>Pseudomonadati</taxon>
        <taxon>Pseudomonadota</taxon>
        <taxon>Betaproteobacteria</taxon>
        <taxon>Burkholderiales</taxon>
        <taxon>Sphaerotilaceae</taxon>
        <taxon>Azohydromonas</taxon>
    </lineage>
</organism>
<name>A0ABU5IAC4_9BURK</name>
<feature type="compositionally biased region" description="Low complexity" evidence="6">
    <location>
        <begin position="202"/>
        <end position="216"/>
    </location>
</feature>
<evidence type="ECO:0000256" key="4">
    <source>
        <dbReference type="ARBA" id="ARBA00023163"/>
    </source>
</evidence>
<sequence length="245" mass="26862">MARGRAANYDDQREMILERAAALFARRGYSATTMNQVAEAAGLSKATLYHYYRDKYALLVQIAEGHVSRLVAMTDDVLARDDLSAEARVRELIARILREYAHAQHAHRVLTDDVRFLQAQDCDRILNLQRHVTAGFARAIAAWRPEQQEAGLVKPVTMLLFGMVNWMFTWLKPDGALSYEDMAGIVADMMVGGVPAVRRSAAPAADAPSGTGATPAIHKTLNGDTTVPRRRNAPAVATSTEGDKA</sequence>
<accession>A0ABU5IAC4</accession>
<evidence type="ECO:0000256" key="2">
    <source>
        <dbReference type="ARBA" id="ARBA00023015"/>
    </source>
</evidence>
<dbReference type="Pfam" id="PF17932">
    <property type="entry name" value="TetR_C_24"/>
    <property type="match status" value="1"/>
</dbReference>
<dbReference type="PROSITE" id="PS50977">
    <property type="entry name" value="HTH_TETR_2"/>
    <property type="match status" value="1"/>
</dbReference>
<dbReference type="PANTHER" id="PTHR30055">
    <property type="entry name" value="HTH-TYPE TRANSCRIPTIONAL REGULATOR RUTR"/>
    <property type="match status" value="1"/>
</dbReference>
<dbReference type="InterPro" id="IPR050109">
    <property type="entry name" value="HTH-type_TetR-like_transc_reg"/>
</dbReference>
<feature type="region of interest" description="Disordered" evidence="6">
    <location>
        <begin position="202"/>
        <end position="245"/>
    </location>
</feature>
<dbReference type="PRINTS" id="PR00455">
    <property type="entry name" value="HTHTETR"/>
</dbReference>
<evidence type="ECO:0000256" key="5">
    <source>
        <dbReference type="PROSITE-ProRule" id="PRU00335"/>
    </source>
</evidence>
<dbReference type="InterPro" id="IPR041490">
    <property type="entry name" value="KstR2_TetR_C"/>
</dbReference>
<dbReference type="EMBL" id="JAXOJX010000005">
    <property type="protein sequence ID" value="MDZ5456055.1"/>
    <property type="molecule type" value="Genomic_DNA"/>
</dbReference>
<evidence type="ECO:0000313" key="8">
    <source>
        <dbReference type="EMBL" id="MDZ5456055.1"/>
    </source>
</evidence>
<keyword evidence="2" id="KW-0805">Transcription regulation</keyword>
<feature type="DNA-binding region" description="H-T-H motif" evidence="5">
    <location>
        <begin position="33"/>
        <end position="52"/>
    </location>
</feature>
<dbReference type="Pfam" id="PF00440">
    <property type="entry name" value="TetR_N"/>
    <property type="match status" value="1"/>
</dbReference>
<reference evidence="8 9" key="1">
    <citation type="submission" date="2023-11" db="EMBL/GenBank/DDBJ databases">
        <title>Draft genome of Azohydromonas lata strain H1 (DSM1123), a polyhydroxyalkanoate producer.</title>
        <authorList>
            <person name="Traversa D."/>
            <person name="D'Addabbo P."/>
            <person name="Pazzani C."/>
            <person name="Manzari C."/>
            <person name="Chiara M."/>
            <person name="Scrascia M."/>
        </authorList>
    </citation>
    <scope>NUCLEOTIDE SEQUENCE [LARGE SCALE GENOMIC DNA]</scope>
    <source>
        <strain evidence="8 9">H1</strain>
    </source>
</reference>
<dbReference type="PANTHER" id="PTHR30055:SF175">
    <property type="entry name" value="HTH-TYPE TRANSCRIPTIONAL REPRESSOR KSTR2"/>
    <property type="match status" value="1"/>
</dbReference>
<gene>
    <name evidence="8" type="ORF">SM757_05670</name>
</gene>
<dbReference type="Gene3D" id="1.10.357.10">
    <property type="entry name" value="Tetracycline Repressor, domain 2"/>
    <property type="match status" value="1"/>
</dbReference>
<dbReference type="InterPro" id="IPR009057">
    <property type="entry name" value="Homeodomain-like_sf"/>
</dbReference>
<protein>
    <submittedName>
        <fullName evidence="8">TetR/AcrR family transcriptional regulator</fullName>
    </submittedName>
</protein>
<proteinExistence type="predicted"/>
<dbReference type="Gene3D" id="1.10.10.60">
    <property type="entry name" value="Homeodomain-like"/>
    <property type="match status" value="1"/>
</dbReference>
<feature type="domain" description="HTH tetR-type" evidence="7">
    <location>
        <begin position="10"/>
        <end position="70"/>
    </location>
</feature>
<dbReference type="InterPro" id="IPR001647">
    <property type="entry name" value="HTH_TetR"/>
</dbReference>
<evidence type="ECO:0000256" key="6">
    <source>
        <dbReference type="SAM" id="MobiDB-lite"/>
    </source>
</evidence>
<keyword evidence="1" id="KW-0678">Repressor</keyword>
<comment type="caution">
    <text evidence="8">The sequence shown here is derived from an EMBL/GenBank/DDBJ whole genome shotgun (WGS) entry which is preliminary data.</text>
</comment>
<dbReference type="Proteomes" id="UP001293718">
    <property type="component" value="Unassembled WGS sequence"/>
</dbReference>
<evidence type="ECO:0000259" key="7">
    <source>
        <dbReference type="PROSITE" id="PS50977"/>
    </source>
</evidence>
<evidence type="ECO:0000313" key="9">
    <source>
        <dbReference type="Proteomes" id="UP001293718"/>
    </source>
</evidence>
<keyword evidence="4" id="KW-0804">Transcription</keyword>
<evidence type="ECO:0000256" key="1">
    <source>
        <dbReference type="ARBA" id="ARBA00022491"/>
    </source>
</evidence>
<dbReference type="InterPro" id="IPR036271">
    <property type="entry name" value="Tet_transcr_reg_TetR-rel_C_sf"/>
</dbReference>